<comment type="caution">
    <text evidence="2">The sequence shown here is derived from an EMBL/GenBank/DDBJ whole genome shotgun (WGS) entry which is preliminary data.</text>
</comment>
<evidence type="ECO:0000313" key="3">
    <source>
        <dbReference type="Proteomes" id="UP001497744"/>
    </source>
</evidence>
<feature type="region of interest" description="Disordered" evidence="1">
    <location>
        <begin position="1"/>
        <end position="23"/>
    </location>
</feature>
<proteinExistence type="predicted"/>
<evidence type="ECO:0000256" key="1">
    <source>
        <dbReference type="SAM" id="MobiDB-lite"/>
    </source>
</evidence>
<accession>A0AAV4LTY7</accession>
<dbReference type="EMBL" id="BPLF01000002">
    <property type="protein sequence ID" value="GIX63646.1"/>
    <property type="molecule type" value="Genomic_DNA"/>
</dbReference>
<protein>
    <submittedName>
        <fullName evidence="2">Cleavage stimulation factor subunit 1</fullName>
    </submittedName>
</protein>
<sequence>MLRYNKVASGQEPEGVAGEAREPAALRQGGYERRHIVSHGRPSNTYFGARVVFCDDASGGRGREVEAPSTSPEPTRAAGCWSPFFYSTGVSYEKLLFYEAVLQQLHDDGLEDAATSLKQQLNVEPNGLLRKDHLFDLFRKTAYLSSRTVAGASGDDPESAQHERDVRMHQILNEVNADHIPLDPLYKLAGFATFCDFPTYRVGHRARIANSHAAVPMHRGVERRKPPSNRRRRRRAPRHPDRRCRPRHPAEVRASVLTVTPAPESPTGRRPPGSKGTRSRSRRSTFTPDATSSHQEVRGAT</sequence>
<dbReference type="GeneID" id="94195127"/>
<dbReference type="RefSeq" id="XP_067715715.1">
    <property type="nucleotide sequence ID" value="XM_067859614.1"/>
</dbReference>
<keyword evidence="3" id="KW-1185">Reference proteome</keyword>
<reference evidence="2 3" key="1">
    <citation type="submission" date="2021-06" db="EMBL/GenBank/DDBJ databases">
        <title>Genome sequence of Babesia caballi.</title>
        <authorList>
            <person name="Yamagishi J."/>
            <person name="Kidaka T."/>
            <person name="Ochi A."/>
        </authorList>
    </citation>
    <scope>NUCLEOTIDE SEQUENCE [LARGE SCALE GENOMIC DNA]</scope>
    <source>
        <strain evidence="2">USDA-D6B2</strain>
    </source>
</reference>
<dbReference type="AlphaFoldDB" id="A0AAV4LTY7"/>
<feature type="compositionally biased region" description="Basic residues" evidence="1">
    <location>
        <begin position="226"/>
        <end position="247"/>
    </location>
</feature>
<name>A0AAV4LTY7_BABCB</name>
<evidence type="ECO:0000313" key="2">
    <source>
        <dbReference type="EMBL" id="GIX63646.1"/>
    </source>
</evidence>
<dbReference type="Proteomes" id="UP001497744">
    <property type="component" value="Unassembled WGS sequence"/>
</dbReference>
<organism evidence="2 3">
    <name type="scientific">Babesia caballi</name>
    <dbReference type="NCBI Taxonomy" id="5871"/>
    <lineage>
        <taxon>Eukaryota</taxon>
        <taxon>Sar</taxon>
        <taxon>Alveolata</taxon>
        <taxon>Apicomplexa</taxon>
        <taxon>Aconoidasida</taxon>
        <taxon>Piroplasmida</taxon>
        <taxon>Babesiidae</taxon>
        <taxon>Babesia</taxon>
    </lineage>
</organism>
<feature type="compositionally biased region" description="Low complexity" evidence="1">
    <location>
        <begin position="265"/>
        <end position="276"/>
    </location>
</feature>
<gene>
    <name evidence="2" type="ORF">BcabD6B2_30810</name>
</gene>
<feature type="region of interest" description="Disordered" evidence="1">
    <location>
        <begin position="211"/>
        <end position="301"/>
    </location>
</feature>